<evidence type="ECO:0000256" key="9">
    <source>
        <dbReference type="ARBA" id="ARBA00023817"/>
    </source>
</evidence>
<dbReference type="EMBL" id="OV696696">
    <property type="protein sequence ID" value="CAH1240206.1"/>
    <property type="molecule type" value="Genomic_DNA"/>
</dbReference>
<dbReference type="PROSITE" id="PS00018">
    <property type="entry name" value="EF_HAND_1"/>
    <property type="match status" value="4"/>
</dbReference>
<protein>
    <recommendedName>
        <fullName evidence="9">45 kDa calcium-binding protein</fullName>
    </recommendedName>
    <alternativeName>
        <fullName evidence="10">Stromal cell-derived factor 4</fullName>
    </alternativeName>
</protein>
<dbReference type="PROSITE" id="PS50222">
    <property type="entry name" value="EF_HAND_2"/>
    <property type="match status" value="3"/>
</dbReference>
<feature type="domain" description="EF-hand" evidence="11">
    <location>
        <begin position="139"/>
        <end position="174"/>
    </location>
</feature>
<reference evidence="12" key="1">
    <citation type="submission" date="2022-01" db="EMBL/GenBank/DDBJ databases">
        <authorList>
            <person name="Braso-Vives M."/>
        </authorList>
    </citation>
    <scope>NUCLEOTIDE SEQUENCE</scope>
</reference>
<evidence type="ECO:0000256" key="10">
    <source>
        <dbReference type="ARBA" id="ARBA00031511"/>
    </source>
</evidence>
<keyword evidence="2" id="KW-0479">Metal-binding</keyword>
<evidence type="ECO:0000256" key="7">
    <source>
        <dbReference type="ARBA" id="ARBA00023180"/>
    </source>
</evidence>
<evidence type="ECO:0000256" key="5">
    <source>
        <dbReference type="ARBA" id="ARBA00022837"/>
    </source>
</evidence>
<evidence type="ECO:0000256" key="2">
    <source>
        <dbReference type="ARBA" id="ARBA00022723"/>
    </source>
</evidence>
<comment type="subcellular location">
    <subcellularLocation>
        <location evidence="8">Golgi apparatus lumen</location>
    </subcellularLocation>
</comment>
<gene>
    <name evidence="12" type="primary">SDF4</name>
    <name evidence="12" type="ORF">BLAG_LOCUS4235</name>
</gene>
<dbReference type="GO" id="GO:0005783">
    <property type="term" value="C:endoplasmic reticulum"/>
    <property type="evidence" value="ECO:0007669"/>
    <property type="project" value="TreeGrafter"/>
</dbReference>
<evidence type="ECO:0000313" key="12">
    <source>
        <dbReference type="EMBL" id="CAH1240206.1"/>
    </source>
</evidence>
<keyword evidence="7" id="KW-0325">Glycoprotein</keyword>
<dbReference type="GO" id="GO:0017156">
    <property type="term" value="P:calcium-ion regulated exocytosis"/>
    <property type="evidence" value="ECO:0007669"/>
    <property type="project" value="TreeGrafter"/>
</dbReference>
<comment type="similarity">
    <text evidence="1">Belongs to the CREC family.</text>
</comment>
<dbReference type="InterPro" id="IPR002048">
    <property type="entry name" value="EF_hand_dom"/>
</dbReference>
<keyword evidence="3" id="KW-0732">Signal</keyword>
<dbReference type="Gene3D" id="1.10.238.10">
    <property type="entry name" value="EF-hand"/>
    <property type="match status" value="2"/>
</dbReference>
<proteinExistence type="inferred from homology"/>
<keyword evidence="13" id="KW-1185">Reference proteome</keyword>
<keyword evidence="6" id="KW-0333">Golgi apparatus</keyword>
<evidence type="ECO:0000256" key="1">
    <source>
        <dbReference type="ARBA" id="ARBA00006431"/>
    </source>
</evidence>
<dbReference type="Pfam" id="PF13202">
    <property type="entry name" value="EF-hand_5"/>
    <property type="match status" value="3"/>
</dbReference>
<dbReference type="SUPFAM" id="SSF47473">
    <property type="entry name" value="EF-hand"/>
    <property type="match status" value="1"/>
</dbReference>
<evidence type="ECO:0000256" key="8">
    <source>
        <dbReference type="ARBA" id="ARBA00023769"/>
    </source>
</evidence>
<feature type="domain" description="EF-hand" evidence="11">
    <location>
        <begin position="305"/>
        <end position="330"/>
    </location>
</feature>
<feature type="domain" description="EF-hand" evidence="11">
    <location>
        <begin position="331"/>
        <end position="366"/>
    </location>
</feature>
<dbReference type="InterPro" id="IPR018247">
    <property type="entry name" value="EF_Hand_1_Ca_BS"/>
</dbReference>
<evidence type="ECO:0000256" key="4">
    <source>
        <dbReference type="ARBA" id="ARBA00022737"/>
    </source>
</evidence>
<evidence type="ECO:0000256" key="6">
    <source>
        <dbReference type="ARBA" id="ARBA00023034"/>
    </source>
</evidence>
<sequence>MAASRGCFGVCRQLRTILCLYLVSTVAFLGLCSVVRARPLEVKNKSTSKNGEDDKLSPPDHLDAVRMERDGHLNRDFHQEVFLGEEKDDIEQIPHHVIDDRLKDIFKRIDTTDPDHEGLLTQQELQNWILSKTQEHFQEAEQENSKHFQEVDQNKDGTLHWDEYRLQFLESRGYDRDKVMEVIEQDTEIEMDVDDEEDLERDHDRFLQADEDPRDELLNEKEFLAFRHPEHSSSMLSLMVQEILHDLDQNGDQILTLCYYCIVDQNGDQILTLLEFVSMPYGAKVQEVEDSKDTWVVERREEFKEVMDTDGDGKVTLTELEAYMDPRSDQQALNEARQMIRVADANDDGKLSLAEILDNCQFFIGSKMANYAKVVHEEF</sequence>
<accession>A0A8J9YSM4</accession>
<dbReference type="GO" id="GO:0005509">
    <property type="term" value="F:calcium ion binding"/>
    <property type="evidence" value="ECO:0007669"/>
    <property type="project" value="InterPro"/>
</dbReference>
<dbReference type="GO" id="GO:0005796">
    <property type="term" value="C:Golgi lumen"/>
    <property type="evidence" value="ECO:0007669"/>
    <property type="project" value="UniProtKB-SubCell"/>
</dbReference>
<evidence type="ECO:0000313" key="13">
    <source>
        <dbReference type="Proteomes" id="UP000838412"/>
    </source>
</evidence>
<dbReference type="InterPro" id="IPR027240">
    <property type="entry name" value="CAB45_EFh"/>
</dbReference>
<dbReference type="AlphaFoldDB" id="A0A8J9YSM4"/>
<dbReference type="OrthoDB" id="9978834at2759"/>
<keyword evidence="5" id="KW-0106">Calcium</keyword>
<evidence type="ECO:0000259" key="11">
    <source>
        <dbReference type="PROSITE" id="PS50222"/>
    </source>
</evidence>
<dbReference type="InterPro" id="IPR011992">
    <property type="entry name" value="EF-hand-dom_pair"/>
</dbReference>
<evidence type="ECO:0000256" key="3">
    <source>
        <dbReference type="ARBA" id="ARBA00022729"/>
    </source>
</evidence>
<dbReference type="PANTHER" id="PTHR10827:SF98">
    <property type="entry name" value="45 KDA CALCIUM-BINDING PROTEIN"/>
    <property type="match status" value="1"/>
</dbReference>
<keyword evidence="4" id="KW-0677">Repeat</keyword>
<organism evidence="12 13">
    <name type="scientific">Branchiostoma lanceolatum</name>
    <name type="common">Common lancelet</name>
    <name type="synonym">Amphioxus lanceolatum</name>
    <dbReference type="NCBI Taxonomy" id="7740"/>
    <lineage>
        <taxon>Eukaryota</taxon>
        <taxon>Metazoa</taxon>
        <taxon>Chordata</taxon>
        <taxon>Cephalochordata</taxon>
        <taxon>Leptocardii</taxon>
        <taxon>Amphioxiformes</taxon>
        <taxon>Branchiostomatidae</taxon>
        <taxon>Branchiostoma</taxon>
    </lineage>
</organism>
<dbReference type="PANTHER" id="PTHR10827">
    <property type="entry name" value="RETICULOCALBIN"/>
    <property type="match status" value="1"/>
</dbReference>
<dbReference type="CDD" id="cd16225">
    <property type="entry name" value="EFh_CREC_cab45"/>
    <property type="match status" value="1"/>
</dbReference>
<dbReference type="Proteomes" id="UP000838412">
    <property type="component" value="Chromosome 11"/>
</dbReference>
<name>A0A8J9YSM4_BRALA</name>